<protein>
    <submittedName>
        <fullName evidence="1">Uncharacterized protein</fullName>
    </submittedName>
</protein>
<dbReference type="KEGG" id="dvu:DVU_1740"/>
<name>Q72B96_NITV2</name>
<sequence length="133" mass="15398">MNARDLKLTAAHVRAALVRLALHYPRSRQIESIDVLAEDYAKDCRAMTCGEFDDAVDEARAHSRFWPTSADIRTAHERLQEARRMAVVRAQLDQQRTGDEPMEITDEMRERNLARVRELRAALNEGRRPSWVQ</sequence>
<dbReference type="HOGENOM" id="CLU_1903341_0_0_7"/>
<proteinExistence type="predicted"/>
<dbReference type="PaxDb" id="882-DVU_1740"/>
<evidence type="ECO:0000313" key="1">
    <source>
        <dbReference type="EMBL" id="AAS96217.1"/>
    </source>
</evidence>
<dbReference type="AlphaFoldDB" id="Q72B96"/>
<reference evidence="1 2" key="1">
    <citation type="journal article" date="2004" name="Nat. Biotechnol.">
        <title>The genome sequence of the anaerobic, sulfate-reducing bacterium Desulfovibrio vulgaris Hildenborough.</title>
        <authorList>
            <person name="Heidelberg J.F."/>
            <person name="Seshadri R."/>
            <person name="Haveman S.A."/>
            <person name="Hemme C.L."/>
            <person name="Paulsen I.T."/>
            <person name="Kolonay J.F."/>
            <person name="Eisen J.A."/>
            <person name="Ward N."/>
            <person name="Methe B."/>
            <person name="Brinkac L.M."/>
            <person name="Daugherty S.C."/>
            <person name="Deboy R.T."/>
            <person name="Dodson R.J."/>
            <person name="Durkin A.S."/>
            <person name="Madupu R."/>
            <person name="Nelson W.C."/>
            <person name="Sullivan S.A."/>
            <person name="Fouts D."/>
            <person name="Haft D.H."/>
            <person name="Selengut J."/>
            <person name="Peterson J.D."/>
            <person name="Davidsen T.M."/>
            <person name="Zafar N."/>
            <person name="Zhou L."/>
            <person name="Radune D."/>
            <person name="Dimitrov G."/>
            <person name="Hance M."/>
            <person name="Tran K."/>
            <person name="Khouri H."/>
            <person name="Gill J."/>
            <person name="Utterback T.R."/>
            <person name="Feldblyum T.V."/>
            <person name="Wall J.D."/>
            <person name="Voordouw G."/>
            <person name="Fraser C.M."/>
        </authorList>
    </citation>
    <scope>NUCLEOTIDE SEQUENCE [LARGE SCALE GENOMIC DNA]</scope>
    <source>
        <strain evidence="2">ATCC 29579 / DSM 644 / NCIMB 8303 / VKM B-1760 / Hildenborough</strain>
    </source>
</reference>
<dbReference type="PATRIC" id="fig|882.5.peg.1603"/>
<dbReference type="Proteomes" id="UP000002194">
    <property type="component" value="Chromosome"/>
</dbReference>
<keyword evidence="2" id="KW-1185">Reference proteome</keyword>
<dbReference type="RefSeq" id="WP_010939028.1">
    <property type="nucleotide sequence ID" value="NC_002937.3"/>
</dbReference>
<evidence type="ECO:0000313" key="2">
    <source>
        <dbReference type="Proteomes" id="UP000002194"/>
    </source>
</evidence>
<dbReference type="EnsemblBacteria" id="AAS96217">
    <property type="protein sequence ID" value="AAS96217"/>
    <property type="gene ID" value="DVU_1740"/>
</dbReference>
<dbReference type="EMBL" id="AE017285">
    <property type="protein sequence ID" value="AAS96217.1"/>
    <property type="molecule type" value="Genomic_DNA"/>
</dbReference>
<gene>
    <name evidence="1" type="ordered locus">DVU_1740</name>
</gene>
<organism evidence="1 2">
    <name type="scientific">Nitratidesulfovibrio vulgaris (strain ATCC 29579 / DSM 644 / CCUG 34227 / NCIMB 8303 / VKM B-1760 / Hildenborough)</name>
    <name type="common">Desulfovibrio vulgaris</name>
    <dbReference type="NCBI Taxonomy" id="882"/>
    <lineage>
        <taxon>Bacteria</taxon>
        <taxon>Pseudomonadati</taxon>
        <taxon>Thermodesulfobacteriota</taxon>
        <taxon>Desulfovibrionia</taxon>
        <taxon>Desulfovibrionales</taxon>
        <taxon>Desulfovibrionaceae</taxon>
        <taxon>Nitratidesulfovibrio</taxon>
    </lineage>
</organism>
<accession>Q72B96</accession>